<keyword evidence="3" id="KW-1185">Reference proteome</keyword>
<gene>
    <name evidence="2" type="ORF">CDD81_3164</name>
</gene>
<name>A0A2C5XXP0_9HYPO</name>
<evidence type="ECO:0000313" key="2">
    <source>
        <dbReference type="EMBL" id="PHH59474.1"/>
    </source>
</evidence>
<protein>
    <submittedName>
        <fullName evidence="2">Uncharacterized protein</fullName>
    </submittedName>
</protein>
<proteinExistence type="predicted"/>
<sequence length="116" mass="12768">MEEQKLAAWSDDTHQRHRMQAGADDARREPVGRYQAGTVVRGQRCSGMAVITDQTDDTRAKEGVEGGGQQVDEHGPRRGQADKIPTKTQGKKSRREAAPKATFKMKHRLMQAAVAG</sequence>
<evidence type="ECO:0000313" key="3">
    <source>
        <dbReference type="Proteomes" id="UP000226192"/>
    </source>
</evidence>
<evidence type="ECO:0000256" key="1">
    <source>
        <dbReference type="SAM" id="MobiDB-lite"/>
    </source>
</evidence>
<reference evidence="2 3" key="1">
    <citation type="submission" date="2017-06" db="EMBL/GenBank/DDBJ databases">
        <title>Ant-infecting Ophiocordyceps genomes reveal a high diversity of potential behavioral manipulation genes and a possible major role for enterotoxins.</title>
        <authorList>
            <person name="De Bekker C."/>
            <person name="Evans H.C."/>
            <person name="Brachmann A."/>
            <person name="Hughes D.P."/>
        </authorList>
    </citation>
    <scope>NUCLEOTIDE SEQUENCE [LARGE SCALE GENOMIC DNA]</scope>
    <source>
        <strain evidence="2 3">Map64</strain>
    </source>
</reference>
<dbReference type="EMBL" id="NJET01000203">
    <property type="protein sequence ID" value="PHH59474.1"/>
    <property type="molecule type" value="Genomic_DNA"/>
</dbReference>
<comment type="caution">
    <text evidence="2">The sequence shown here is derived from an EMBL/GenBank/DDBJ whole genome shotgun (WGS) entry which is preliminary data.</text>
</comment>
<feature type="region of interest" description="Disordered" evidence="1">
    <location>
        <begin position="1"/>
        <end position="31"/>
    </location>
</feature>
<dbReference type="Proteomes" id="UP000226192">
    <property type="component" value="Unassembled WGS sequence"/>
</dbReference>
<dbReference type="AlphaFoldDB" id="A0A2C5XXP0"/>
<feature type="region of interest" description="Disordered" evidence="1">
    <location>
        <begin position="47"/>
        <end position="104"/>
    </location>
</feature>
<accession>A0A2C5XXP0</accession>
<feature type="compositionally biased region" description="Basic and acidic residues" evidence="1">
    <location>
        <begin position="71"/>
        <end position="85"/>
    </location>
</feature>
<organism evidence="2 3">
    <name type="scientific">Ophiocordyceps australis</name>
    <dbReference type="NCBI Taxonomy" id="1399860"/>
    <lineage>
        <taxon>Eukaryota</taxon>
        <taxon>Fungi</taxon>
        <taxon>Dikarya</taxon>
        <taxon>Ascomycota</taxon>
        <taxon>Pezizomycotina</taxon>
        <taxon>Sordariomycetes</taxon>
        <taxon>Hypocreomycetidae</taxon>
        <taxon>Hypocreales</taxon>
        <taxon>Ophiocordycipitaceae</taxon>
        <taxon>Ophiocordyceps</taxon>
    </lineage>
</organism>